<dbReference type="GO" id="GO:0005737">
    <property type="term" value="C:cytoplasm"/>
    <property type="evidence" value="ECO:0000318"/>
    <property type="project" value="GO_Central"/>
</dbReference>
<gene>
    <name evidence="6" type="ORF">UMAG_04962</name>
</gene>
<dbReference type="eggNOG" id="KOG1620">
    <property type="taxonomic scope" value="Eukaryota"/>
</dbReference>
<dbReference type="RefSeq" id="XP_011391269.1">
    <property type="nucleotide sequence ID" value="XM_011392967.1"/>
</dbReference>
<dbReference type="GO" id="GO:0032958">
    <property type="term" value="P:inositol phosphate biosynthetic process"/>
    <property type="evidence" value="ECO:0000318"/>
    <property type="project" value="GO_Central"/>
</dbReference>
<comment type="similarity">
    <text evidence="1 4">Belongs to the inositol phosphokinase (IPK) family.</text>
</comment>
<dbReference type="OMA" id="FRICGMK"/>
<evidence type="ECO:0000256" key="3">
    <source>
        <dbReference type="ARBA" id="ARBA00022777"/>
    </source>
</evidence>
<dbReference type="Proteomes" id="UP000000561">
    <property type="component" value="Chromosome 15"/>
</dbReference>
<reference evidence="6 7" key="1">
    <citation type="journal article" date="2006" name="Nature">
        <title>Insights from the genome of the biotrophic fungal plant pathogen Ustilago maydis.</title>
        <authorList>
            <person name="Kamper J."/>
            <person name="Kahmann R."/>
            <person name="Bolker M."/>
            <person name="Ma L.J."/>
            <person name="Brefort T."/>
            <person name="Saville B.J."/>
            <person name="Banuett F."/>
            <person name="Kronstad J.W."/>
            <person name="Gold S.E."/>
            <person name="Muller O."/>
            <person name="Perlin M.H."/>
            <person name="Wosten H.A."/>
            <person name="de Vries R."/>
            <person name="Ruiz-Herrera J."/>
            <person name="Reynaga-Pena C.G."/>
            <person name="Snetselaar K."/>
            <person name="McCann M."/>
            <person name="Perez-Martin J."/>
            <person name="Feldbrugge M."/>
            <person name="Basse C.W."/>
            <person name="Steinberg G."/>
            <person name="Ibeas J.I."/>
            <person name="Holloman W."/>
            <person name="Guzman P."/>
            <person name="Farman M."/>
            <person name="Stajich J.E."/>
            <person name="Sentandreu R."/>
            <person name="Gonzalez-Prieto J.M."/>
            <person name="Kennell J.C."/>
            <person name="Molina L."/>
            <person name="Schirawski J."/>
            <person name="Mendoza-Mendoza A."/>
            <person name="Greilinger D."/>
            <person name="Munch K."/>
            <person name="Rossel N."/>
            <person name="Scherer M."/>
            <person name="Vranes M."/>
            <person name="Ladendorf O."/>
            <person name="Vincon V."/>
            <person name="Fuchs U."/>
            <person name="Sandrock B."/>
            <person name="Meng S."/>
            <person name="Ho E.C."/>
            <person name="Cahill M.J."/>
            <person name="Boyce K.J."/>
            <person name="Klose J."/>
            <person name="Klosterman S.J."/>
            <person name="Deelstra H.J."/>
            <person name="Ortiz-Castellanos L."/>
            <person name="Li W."/>
            <person name="Sanchez-Alonso P."/>
            <person name="Schreier P.H."/>
            <person name="Hauser-Hahn I."/>
            <person name="Vaupel M."/>
            <person name="Koopmann E."/>
            <person name="Friedrich G."/>
            <person name="Voss H."/>
            <person name="Schluter T."/>
            <person name="Margolis J."/>
            <person name="Platt D."/>
            <person name="Swimmer C."/>
            <person name="Gnirke A."/>
            <person name="Chen F."/>
            <person name="Vysotskaia V."/>
            <person name="Mannhaupt G."/>
            <person name="Guldener U."/>
            <person name="Munsterkotter M."/>
            <person name="Haase D."/>
            <person name="Oesterheld M."/>
            <person name="Mewes H.W."/>
            <person name="Mauceli E.W."/>
            <person name="DeCaprio D."/>
            <person name="Wade C.M."/>
            <person name="Butler J."/>
            <person name="Young S."/>
            <person name="Jaffe D.B."/>
            <person name="Calvo S."/>
            <person name="Nusbaum C."/>
            <person name="Galagan J."/>
            <person name="Birren B.W."/>
        </authorList>
    </citation>
    <scope>NUCLEOTIDE SEQUENCE [LARGE SCALE GENOMIC DNA]</scope>
    <source>
        <strain evidence="7">DSM 14603 / FGSC 9021 / UM521</strain>
    </source>
</reference>
<evidence type="ECO:0000313" key="6">
    <source>
        <dbReference type="EMBL" id="KIS67093.1"/>
    </source>
</evidence>
<feature type="region of interest" description="Disordered" evidence="5">
    <location>
        <begin position="1"/>
        <end position="20"/>
    </location>
</feature>
<evidence type="ECO:0000313" key="7">
    <source>
        <dbReference type="Proteomes" id="UP000000561"/>
    </source>
</evidence>
<dbReference type="InParanoid" id="A0A0D1CJQ7"/>
<dbReference type="GO" id="GO:0000824">
    <property type="term" value="F:inositol-1,4,5,6-tetrakisphosphate 3-kinase activity"/>
    <property type="evidence" value="ECO:0000318"/>
    <property type="project" value="GO_Central"/>
</dbReference>
<dbReference type="Gene3D" id="3.30.470.160">
    <property type="entry name" value="Inositol polyphosphate kinase"/>
    <property type="match status" value="1"/>
</dbReference>
<dbReference type="GeneID" id="23564980"/>
<dbReference type="GO" id="GO:0008440">
    <property type="term" value="F:inositol-1,4,5-trisphosphate 3-kinase activity"/>
    <property type="evidence" value="ECO:0000318"/>
    <property type="project" value="GO_Central"/>
</dbReference>
<dbReference type="PANTHER" id="PTHR12400">
    <property type="entry name" value="INOSITOL POLYPHOSPHATE KINASE"/>
    <property type="match status" value="1"/>
</dbReference>
<dbReference type="GO" id="GO:0005634">
    <property type="term" value="C:nucleus"/>
    <property type="evidence" value="ECO:0000318"/>
    <property type="project" value="GO_Central"/>
</dbReference>
<evidence type="ECO:0000256" key="4">
    <source>
        <dbReference type="RuleBase" id="RU363090"/>
    </source>
</evidence>
<dbReference type="KEGG" id="uma:UMAG_04962"/>
<sequence length="333" mass="36361">MGDTNSTLKQPELVPLSNQVAGHPDGVQSLEGGRLVVKACLPRELEFYAKVKQAAAGLAGLESRQVELLGRLLKAMPECHGSWQEYTGSQTAASPSKDESARIVMENLTYGYEKPNVCDIKLGTQLWDEEASEEKRQRMEKAAASTTSGSHGIRLTGWQVYDSETNTYRSVPKTFGKTIHAEHLALGMRMLLACPEQGDAEEAEALLEGTSISEGTSRHRLASLPEGLVVRLLRDHLINDLEELYAIFAEVEVRMRGASLLSVYEGDPARLDATLSRDGSHGQGRPQVRLIDFGHATIVPGQGPDQGILLGLSTVLELARKTLEKLESKSMQE</sequence>
<accession>A0A0D1CJQ7</accession>
<keyword evidence="2 4" id="KW-0808">Transferase</keyword>
<evidence type="ECO:0000256" key="5">
    <source>
        <dbReference type="SAM" id="MobiDB-lite"/>
    </source>
</evidence>
<dbReference type="InterPro" id="IPR005522">
    <property type="entry name" value="IPK"/>
</dbReference>
<keyword evidence="7" id="KW-1185">Reference proteome</keyword>
<protein>
    <recommendedName>
        <fullName evidence="4">Kinase</fullName>
        <ecNumber evidence="4">2.7.-.-</ecNumber>
    </recommendedName>
</protein>
<evidence type="ECO:0000256" key="1">
    <source>
        <dbReference type="ARBA" id="ARBA00007374"/>
    </source>
</evidence>
<dbReference type="Pfam" id="PF03770">
    <property type="entry name" value="IPK"/>
    <property type="match status" value="2"/>
</dbReference>
<dbReference type="GO" id="GO:0046854">
    <property type="term" value="P:phosphatidylinositol phosphate biosynthetic process"/>
    <property type="evidence" value="ECO:0000318"/>
    <property type="project" value="GO_Central"/>
</dbReference>
<dbReference type="AlphaFoldDB" id="A0A0D1CJQ7"/>
<dbReference type="PANTHER" id="PTHR12400:SF108">
    <property type="entry name" value="KINASE"/>
    <property type="match status" value="1"/>
</dbReference>
<organism evidence="6 7">
    <name type="scientific">Mycosarcoma maydis</name>
    <name type="common">Corn smut fungus</name>
    <name type="synonym">Ustilago maydis</name>
    <dbReference type="NCBI Taxonomy" id="5270"/>
    <lineage>
        <taxon>Eukaryota</taxon>
        <taxon>Fungi</taxon>
        <taxon>Dikarya</taxon>
        <taxon>Basidiomycota</taxon>
        <taxon>Ustilaginomycotina</taxon>
        <taxon>Ustilaginomycetes</taxon>
        <taxon>Ustilaginales</taxon>
        <taxon>Ustilaginaceae</taxon>
        <taxon>Mycosarcoma</taxon>
    </lineage>
</organism>
<keyword evidence="3 4" id="KW-0418">Kinase</keyword>
<dbReference type="VEuPathDB" id="FungiDB:UMAG_04962"/>
<evidence type="ECO:0000256" key="2">
    <source>
        <dbReference type="ARBA" id="ARBA00022679"/>
    </source>
</evidence>
<dbReference type="SUPFAM" id="SSF56104">
    <property type="entry name" value="SAICAR synthase-like"/>
    <property type="match status" value="1"/>
</dbReference>
<dbReference type="EC" id="2.7.-.-" evidence="4"/>
<dbReference type="OrthoDB" id="338650at2759"/>
<dbReference type="EMBL" id="CM003154">
    <property type="protein sequence ID" value="KIS67093.1"/>
    <property type="molecule type" value="Genomic_DNA"/>
</dbReference>
<name>A0A0D1CJQ7_MYCMD</name>
<proteinExistence type="inferred from homology"/>
<dbReference type="STRING" id="237631.A0A0D1CJQ7"/>
<dbReference type="InterPro" id="IPR038286">
    <property type="entry name" value="IPK_sf"/>
</dbReference>
<dbReference type="FunCoup" id="A0A0D1CJQ7">
    <property type="interactions" value="260"/>
</dbReference>